<gene>
    <name evidence="7" type="ORF">BXT84_11190</name>
</gene>
<feature type="transmembrane region" description="Helical" evidence="6">
    <location>
        <begin position="147"/>
        <end position="180"/>
    </location>
</feature>
<comment type="similarity">
    <text evidence="2 6">Belongs to the 4-toluene sulfonate uptake permease (TSUP) (TC 2.A.102) family.</text>
</comment>
<evidence type="ECO:0000256" key="6">
    <source>
        <dbReference type="RuleBase" id="RU363041"/>
    </source>
</evidence>
<feature type="transmembrane region" description="Helical" evidence="6">
    <location>
        <begin position="76"/>
        <end position="93"/>
    </location>
</feature>
<keyword evidence="8" id="KW-1185">Reference proteome</keyword>
<organism evidence="7 8">
    <name type="scientific">Sulfobacillus thermotolerans</name>
    <dbReference type="NCBI Taxonomy" id="338644"/>
    <lineage>
        <taxon>Bacteria</taxon>
        <taxon>Bacillati</taxon>
        <taxon>Bacillota</taxon>
        <taxon>Clostridia</taxon>
        <taxon>Eubacteriales</taxon>
        <taxon>Clostridiales Family XVII. Incertae Sedis</taxon>
        <taxon>Sulfobacillus</taxon>
    </lineage>
</organism>
<feature type="transmembrane region" description="Helical" evidence="6">
    <location>
        <begin position="42"/>
        <end position="64"/>
    </location>
</feature>
<feature type="transmembrane region" description="Helical" evidence="6">
    <location>
        <begin position="241"/>
        <end position="258"/>
    </location>
</feature>
<keyword evidence="5 6" id="KW-0472">Membrane</keyword>
<proteinExistence type="inferred from homology"/>
<dbReference type="Proteomes" id="UP000325292">
    <property type="component" value="Chromosome"/>
</dbReference>
<evidence type="ECO:0000256" key="5">
    <source>
        <dbReference type="ARBA" id="ARBA00023136"/>
    </source>
</evidence>
<evidence type="ECO:0000256" key="3">
    <source>
        <dbReference type="ARBA" id="ARBA00022692"/>
    </source>
</evidence>
<dbReference type="EMBL" id="CP019454">
    <property type="protein sequence ID" value="AUW94435.1"/>
    <property type="molecule type" value="Genomic_DNA"/>
</dbReference>
<name>A0ABM6RT12_9FIRM</name>
<sequence>MFEQWLLLSVVGILTGALTGFSGGSAFVIVVPFLTQVWHTPVRMAVGSSLAVDVLTSIVVAVGYARNRAVDLGNAWPLLGAAILGPQLGAMLSHVLPTWWLTAIFVVALLFMGINFLQHGWRNIPLMPEPGAQGKIERPTRRGGQALGVLAAGLAVGTVTGLIGASGGVLYLLVLIYGLGMPLRTAVGTAIVIMAVSATSGVGAYVWRSEIAWGPAVLLGGVSMISGYTMARFVQKVPERVQAGIMGGILIVAALWMAPKIF</sequence>
<reference evidence="7 8" key="1">
    <citation type="journal article" date="2019" name="Sci. Rep.">
        <title>Sulfobacillus thermotolerans: new insights into resistance and metabolic capacities of acidophilic chemolithotrophs.</title>
        <authorList>
            <person name="Panyushkina A.E."/>
            <person name="Babenko V.V."/>
            <person name="Nikitina A.S."/>
            <person name="Selezneva O.V."/>
            <person name="Tsaplina I.A."/>
            <person name="Letarova M.A."/>
            <person name="Kostryukova E.S."/>
            <person name="Letarov A.V."/>
        </authorList>
    </citation>
    <scope>NUCLEOTIDE SEQUENCE [LARGE SCALE GENOMIC DNA]</scope>
    <source>
        <strain evidence="7 8">Kr1</strain>
    </source>
</reference>
<feature type="transmembrane region" description="Helical" evidence="6">
    <location>
        <begin position="99"/>
        <end position="117"/>
    </location>
</feature>
<comment type="subcellular location">
    <subcellularLocation>
        <location evidence="6">Cell membrane</location>
        <topology evidence="6">Multi-pass membrane protein</topology>
    </subcellularLocation>
    <subcellularLocation>
        <location evidence="1">Membrane</location>
        <topology evidence="1">Multi-pass membrane protein</topology>
    </subcellularLocation>
</comment>
<dbReference type="InterPro" id="IPR002781">
    <property type="entry name" value="TM_pro_TauE-like"/>
</dbReference>
<protein>
    <recommendedName>
        <fullName evidence="6">Probable membrane transporter protein</fullName>
    </recommendedName>
</protein>
<dbReference type="Pfam" id="PF01925">
    <property type="entry name" value="TauE"/>
    <property type="match status" value="1"/>
</dbReference>
<feature type="transmembrane region" description="Helical" evidence="6">
    <location>
        <begin position="216"/>
        <end position="235"/>
    </location>
</feature>
<evidence type="ECO:0000256" key="4">
    <source>
        <dbReference type="ARBA" id="ARBA00022989"/>
    </source>
</evidence>
<feature type="transmembrane region" description="Helical" evidence="6">
    <location>
        <begin position="186"/>
        <end position="207"/>
    </location>
</feature>
<evidence type="ECO:0000313" key="8">
    <source>
        <dbReference type="Proteomes" id="UP000325292"/>
    </source>
</evidence>
<evidence type="ECO:0000256" key="2">
    <source>
        <dbReference type="ARBA" id="ARBA00009142"/>
    </source>
</evidence>
<evidence type="ECO:0000256" key="1">
    <source>
        <dbReference type="ARBA" id="ARBA00004141"/>
    </source>
</evidence>
<dbReference type="PANTHER" id="PTHR43701">
    <property type="entry name" value="MEMBRANE TRANSPORTER PROTEIN MJ0441-RELATED"/>
    <property type="match status" value="1"/>
</dbReference>
<accession>A0ABM6RT12</accession>
<keyword evidence="6" id="KW-1003">Cell membrane</keyword>
<dbReference type="InterPro" id="IPR051598">
    <property type="entry name" value="TSUP/Inactive_protease-like"/>
</dbReference>
<keyword evidence="4 6" id="KW-1133">Transmembrane helix</keyword>
<dbReference type="PANTHER" id="PTHR43701:SF5">
    <property type="entry name" value="MEMBRANE TRANSPORTER PROTEIN-RELATED"/>
    <property type="match status" value="1"/>
</dbReference>
<evidence type="ECO:0000313" key="7">
    <source>
        <dbReference type="EMBL" id="AUW94435.1"/>
    </source>
</evidence>
<keyword evidence="3 6" id="KW-0812">Transmembrane</keyword>